<dbReference type="Proteomes" id="UP001501436">
    <property type="component" value="Unassembled WGS sequence"/>
</dbReference>
<reference evidence="3" key="1">
    <citation type="journal article" date="2019" name="Int. J. Syst. Evol. Microbiol.">
        <title>The Global Catalogue of Microorganisms (GCM) 10K type strain sequencing project: providing services to taxonomists for standard genome sequencing and annotation.</title>
        <authorList>
            <consortium name="The Broad Institute Genomics Platform"/>
            <consortium name="The Broad Institute Genome Sequencing Center for Infectious Disease"/>
            <person name="Wu L."/>
            <person name="Ma J."/>
        </authorList>
    </citation>
    <scope>NUCLEOTIDE SEQUENCE [LARGE SCALE GENOMIC DNA]</scope>
    <source>
        <strain evidence="3">JCM 18283</strain>
    </source>
</reference>
<dbReference type="RefSeq" id="WP_345329269.1">
    <property type="nucleotide sequence ID" value="NZ_BAABJI010000001.1"/>
</dbReference>
<feature type="region of interest" description="Disordered" evidence="1">
    <location>
        <begin position="1"/>
        <end position="61"/>
    </location>
</feature>
<protein>
    <submittedName>
        <fullName evidence="2">Uncharacterized protein</fullName>
    </submittedName>
</protein>
<evidence type="ECO:0000256" key="1">
    <source>
        <dbReference type="SAM" id="MobiDB-lite"/>
    </source>
</evidence>
<feature type="compositionally biased region" description="Basic and acidic residues" evidence="1">
    <location>
        <begin position="40"/>
        <end position="61"/>
    </location>
</feature>
<name>A0ABP9FJY0_9SPHI</name>
<comment type="caution">
    <text evidence="2">The sequence shown here is derived from an EMBL/GenBank/DDBJ whole genome shotgun (WGS) entry which is preliminary data.</text>
</comment>
<sequence>MNQQGNQAGPSSAGPEKQKGLKETHQTEEEIINGANNDEQLEKLKESPASDPKGDQEDSTE</sequence>
<gene>
    <name evidence="2" type="ORF">GCM10023313_04150</name>
</gene>
<organism evidence="2 3">
    <name type="scientific">Mucilaginibacter defluvii</name>
    <dbReference type="NCBI Taxonomy" id="1196019"/>
    <lineage>
        <taxon>Bacteria</taxon>
        <taxon>Pseudomonadati</taxon>
        <taxon>Bacteroidota</taxon>
        <taxon>Sphingobacteriia</taxon>
        <taxon>Sphingobacteriales</taxon>
        <taxon>Sphingobacteriaceae</taxon>
        <taxon>Mucilaginibacter</taxon>
    </lineage>
</organism>
<keyword evidence="3" id="KW-1185">Reference proteome</keyword>
<dbReference type="EMBL" id="BAABJI010000001">
    <property type="protein sequence ID" value="GAA4904727.1"/>
    <property type="molecule type" value="Genomic_DNA"/>
</dbReference>
<evidence type="ECO:0000313" key="3">
    <source>
        <dbReference type="Proteomes" id="UP001501436"/>
    </source>
</evidence>
<feature type="compositionally biased region" description="Polar residues" evidence="1">
    <location>
        <begin position="1"/>
        <end position="10"/>
    </location>
</feature>
<feature type="compositionally biased region" description="Basic and acidic residues" evidence="1">
    <location>
        <begin position="16"/>
        <end position="28"/>
    </location>
</feature>
<proteinExistence type="predicted"/>
<evidence type="ECO:0000313" key="2">
    <source>
        <dbReference type="EMBL" id="GAA4904727.1"/>
    </source>
</evidence>
<accession>A0ABP9FJY0</accession>